<dbReference type="Proteomes" id="UP000649617">
    <property type="component" value="Unassembled WGS sequence"/>
</dbReference>
<organism evidence="2 3">
    <name type="scientific">Symbiodinium pilosum</name>
    <name type="common">Dinoflagellate</name>
    <dbReference type="NCBI Taxonomy" id="2952"/>
    <lineage>
        <taxon>Eukaryota</taxon>
        <taxon>Sar</taxon>
        <taxon>Alveolata</taxon>
        <taxon>Dinophyceae</taxon>
        <taxon>Suessiales</taxon>
        <taxon>Symbiodiniaceae</taxon>
        <taxon>Symbiodinium</taxon>
    </lineage>
</organism>
<feature type="non-terminal residue" evidence="2">
    <location>
        <position position="1"/>
    </location>
</feature>
<dbReference type="AlphaFoldDB" id="A0A812J1L0"/>
<evidence type="ECO:0000256" key="1">
    <source>
        <dbReference type="SAM" id="MobiDB-lite"/>
    </source>
</evidence>
<comment type="caution">
    <text evidence="2">The sequence shown here is derived from an EMBL/GenBank/DDBJ whole genome shotgun (WGS) entry which is preliminary data.</text>
</comment>
<name>A0A812J1L0_SYMPI</name>
<dbReference type="SUPFAM" id="SSF48452">
    <property type="entry name" value="TPR-like"/>
    <property type="match status" value="1"/>
</dbReference>
<reference evidence="2" key="1">
    <citation type="submission" date="2021-02" db="EMBL/GenBank/DDBJ databases">
        <authorList>
            <person name="Dougan E. K."/>
            <person name="Rhodes N."/>
            <person name="Thang M."/>
            <person name="Chan C."/>
        </authorList>
    </citation>
    <scope>NUCLEOTIDE SEQUENCE</scope>
</reference>
<sequence>IGASLLKHSVAKGLALSGVVLAGYGFLCRSLQSAKQEQPLIRRESSAESQSDTLSRSTRRRKRKEHKEPKKSESVTAEELMRMGICYGEQGRLGKAMGKFLEAKGAFEDERATECPGYANLLAQIGIWYGMQARKKEEMEKYTESQRVYRKIGISASREYAGLLKNMGIWYMEQ</sequence>
<keyword evidence="3" id="KW-1185">Reference proteome</keyword>
<dbReference type="InterPro" id="IPR011990">
    <property type="entry name" value="TPR-like_helical_dom_sf"/>
</dbReference>
<accession>A0A812J1L0</accession>
<dbReference type="EMBL" id="CAJNIZ010001654">
    <property type="protein sequence ID" value="CAE7196732.1"/>
    <property type="molecule type" value="Genomic_DNA"/>
</dbReference>
<proteinExistence type="predicted"/>
<dbReference type="OrthoDB" id="424058at2759"/>
<feature type="region of interest" description="Disordered" evidence="1">
    <location>
        <begin position="36"/>
        <end position="76"/>
    </location>
</feature>
<feature type="non-terminal residue" evidence="2">
    <location>
        <position position="174"/>
    </location>
</feature>
<evidence type="ECO:0000313" key="3">
    <source>
        <dbReference type="Proteomes" id="UP000649617"/>
    </source>
</evidence>
<gene>
    <name evidence="2" type="ORF">SPIL2461_LOCUS1665</name>
</gene>
<evidence type="ECO:0000313" key="2">
    <source>
        <dbReference type="EMBL" id="CAE7196732.1"/>
    </source>
</evidence>
<dbReference type="Gene3D" id="1.25.40.10">
    <property type="entry name" value="Tetratricopeptide repeat domain"/>
    <property type="match status" value="1"/>
</dbReference>
<protein>
    <submittedName>
        <fullName evidence="2">Uncharacterized protein</fullName>
    </submittedName>
</protein>